<protein>
    <submittedName>
        <fullName evidence="1">Ornithine cyclodeaminase family protein</fullName>
    </submittedName>
</protein>
<accession>A0ABV0GL10</accession>
<evidence type="ECO:0000313" key="2">
    <source>
        <dbReference type="Proteomes" id="UP001462640"/>
    </source>
</evidence>
<sequence>MKPSNAAATGPALRVLSRQDLSRLSYRLQDVLDAVQGAYRAFASGASANPPKLSVKPQDGRSIAYAMLGRDGERETVAVKTSYKFGHEGEKADERYYTTLLLHDDRQGAPIALMDGSLVGSLRTPAATALIARACARSDARTALVVGSGVQGQTALPFLVEAMPQLQRLIVHGHHGAGIDAVLTRMQQHHPDRQVEVSGKLQRSAEDADIIIGAAGPSSPESVQAGWLRPGSLAILVGYGIDKKALHDADYRVATSAEQMKVTGQDLALDGRLPDVDAELPCLLSSLQKGRRSESDRVFAYNSGMVLTDIALGRVLAEQAIAQGLGQEVALW</sequence>
<dbReference type="InterPro" id="IPR003462">
    <property type="entry name" value="ODC_Mu_crystall"/>
</dbReference>
<dbReference type="Gene3D" id="3.30.1780.10">
    <property type="entry name" value="ornithine cyclodeaminase, domain 1"/>
    <property type="match status" value="1"/>
</dbReference>
<dbReference type="InterPro" id="IPR036291">
    <property type="entry name" value="NAD(P)-bd_dom_sf"/>
</dbReference>
<gene>
    <name evidence="1" type="ORF">ABDJ40_23505</name>
</gene>
<name>A0ABV0GL10_9BURK</name>
<proteinExistence type="predicted"/>
<dbReference type="PANTHER" id="PTHR13812:SF19">
    <property type="entry name" value="KETIMINE REDUCTASE MU-CRYSTALLIN"/>
    <property type="match status" value="1"/>
</dbReference>
<dbReference type="PIRSF" id="PIRSF001439">
    <property type="entry name" value="CryM"/>
    <property type="match status" value="1"/>
</dbReference>
<dbReference type="PANTHER" id="PTHR13812">
    <property type="entry name" value="KETIMINE REDUCTASE MU-CRYSTALLIN"/>
    <property type="match status" value="1"/>
</dbReference>
<evidence type="ECO:0000313" key="1">
    <source>
        <dbReference type="EMBL" id="MEO3715751.1"/>
    </source>
</evidence>
<dbReference type="RefSeq" id="WP_347613402.1">
    <property type="nucleotide sequence ID" value="NZ_JBDPZC010000018.1"/>
</dbReference>
<dbReference type="Pfam" id="PF02423">
    <property type="entry name" value="OCD_Mu_crystall"/>
    <property type="match status" value="1"/>
</dbReference>
<dbReference type="EMBL" id="JBDPZC010000018">
    <property type="protein sequence ID" value="MEO3715751.1"/>
    <property type="molecule type" value="Genomic_DNA"/>
</dbReference>
<reference evidence="1 2" key="1">
    <citation type="submission" date="2024-05" db="EMBL/GenBank/DDBJ databases">
        <title>Roseateles sp. 2.12 16S ribosomal RNA gene Genome sequencing and assembly.</title>
        <authorList>
            <person name="Woo H."/>
        </authorList>
    </citation>
    <scope>NUCLEOTIDE SEQUENCE [LARGE SCALE GENOMIC DNA]</scope>
    <source>
        <strain evidence="1 2">2.12</strain>
    </source>
</reference>
<organism evidence="1 2">
    <name type="scientific">Roseateles flavus</name>
    <dbReference type="NCBI Taxonomy" id="3149041"/>
    <lineage>
        <taxon>Bacteria</taxon>
        <taxon>Pseudomonadati</taxon>
        <taxon>Pseudomonadota</taxon>
        <taxon>Betaproteobacteria</taxon>
        <taxon>Burkholderiales</taxon>
        <taxon>Sphaerotilaceae</taxon>
        <taxon>Roseateles</taxon>
    </lineage>
</organism>
<keyword evidence="2" id="KW-1185">Reference proteome</keyword>
<dbReference type="Proteomes" id="UP001462640">
    <property type="component" value="Unassembled WGS sequence"/>
</dbReference>
<dbReference type="InterPro" id="IPR023401">
    <property type="entry name" value="ODC_N"/>
</dbReference>
<dbReference type="SUPFAM" id="SSF51735">
    <property type="entry name" value="NAD(P)-binding Rossmann-fold domains"/>
    <property type="match status" value="1"/>
</dbReference>
<dbReference type="Gene3D" id="3.40.50.720">
    <property type="entry name" value="NAD(P)-binding Rossmann-like Domain"/>
    <property type="match status" value="1"/>
</dbReference>
<comment type="caution">
    <text evidence="1">The sequence shown here is derived from an EMBL/GenBank/DDBJ whole genome shotgun (WGS) entry which is preliminary data.</text>
</comment>